<dbReference type="GO" id="GO:0030170">
    <property type="term" value="F:pyridoxal phosphate binding"/>
    <property type="evidence" value="ECO:0007669"/>
    <property type="project" value="InterPro"/>
</dbReference>
<evidence type="ECO:0000256" key="4">
    <source>
        <dbReference type="ARBA" id="ARBA00012285"/>
    </source>
</evidence>
<gene>
    <name evidence="11" type="ORF">Nkreftii_001757</name>
</gene>
<comment type="pathway">
    <text evidence="3">Cofactor biosynthesis; adenosylcobalamin biosynthesis.</text>
</comment>
<evidence type="ECO:0000256" key="7">
    <source>
        <dbReference type="ARBA" id="ARBA00023239"/>
    </source>
</evidence>
<dbReference type="GO" id="GO:0048472">
    <property type="term" value="F:threonine-phosphate decarboxylase activity"/>
    <property type="evidence" value="ECO:0007669"/>
    <property type="project" value="UniProtKB-EC"/>
</dbReference>
<dbReference type="PANTHER" id="PTHR42885:SF1">
    <property type="entry name" value="THREONINE-PHOSPHATE DECARBOXYLASE"/>
    <property type="match status" value="1"/>
</dbReference>
<dbReference type="InterPro" id="IPR004838">
    <property type="entry name" value="NHTrfase_class1_PyrdxlP-BS"/>
</dbReference>
<comment type="function">
    <text evidence="2">Decarboxylates L-threonine-O-3-phosphate to yield (R)-1-amino-2-propanol O-2-phosphate, the precursor for the linkage between the nucleotide loop and the corrin ring in cobalamin.</text>
</comment>
<dbReference type="UniPathway" id="UPA00148"/>
<dbReference type="NCBIfam" id="TIGR01140">
    <property type="entry name" value="L_thr_O3P_dcar"/>
    <property type="match status" value="1"/>
</dbReference>
<dbReference type="SUPFAM" id="SSF53383">
    <property type="entry name" value="PLP-dependent transferases"/>
    <property type="match status" value="1"/>
</dbReference>
<evidence type="ECO:0000256" key="8">
    <source>
        <dbReference type="ARBA" id="ARBA00029996"/>
    </source>
</evidence>
<dbReference type="InterPro" id="IPR005860">
    <property type="entry name" value="CobD"/>
</dbReference>
<dbReference type="InterPro" id="IPR015422">
    <property type="entry name" value="PyrdxlP-dep_Trfase_small"/>
</dbReference>
<sequence length="370" mass="41171">MARLRNAIHGGNVYAASRDLGRSVRNLIDFSASINPLGPSPRVWRAIADSRHLLSHYPDPDCWELRQALAKCWERQPDEIAVGNGSTELIDVFPRALKIRHLLVIHPTFSEYVATMERVGGRVSAVCAKRTEQYMQPIKDLCRVLDARRPKSSAIDGVMLCNPNSPTGQACTVDEVWRLADLAQRRGIWLIIDEAFADYCAERSFLPVAVAWPRVVILRSVTKFYALPGLRVGYAVAKPTVVEALRRQMPPWSVNVMGQAAALAAVNDSGYARKSVCFMDCERERLGIMLAALPYCVVTPSYANYFFLELPRGWSAREVSAALRGDGLLIRDCSTVPGANARSIRLAVRSHDENVRLIQALSGLLRQKRS</sequence>
<accession>A0A7S8FDR8</accession>
<evidence type="ECO:0000313" key="12">
    <source>
        <dbReference type="Proteomes" id="UP000593737"/>
    </source>
</evidence>
<dbReference type="Proteomes" id="UP000593737">
    <property type="component" value="Chromosome"/>
</dbReference>
<dbReference type="EC" id="4.1.1.81" evidence="4"/>
<dbReference type="GO" id="GO:0009236">
    <property type="term" value="P:cobalamin biosynthetic process"/>
    <property type="evidence" value="ECO:0007669"/>
    <property type="project" value="UniProtKB-UniPathway"/>
</dbReference>
<reference evidence="11 12" key="1">
    <citation type="journal article" date="2020" name="ISME J.">
        <title>Enrichment and physiological characterization of a novel comammox Nitrospira indicates ammonium inhibition of complete nitrification.</title>
        <authorList>
            <person name="Sakoula D."/>
            <person name="Koch H."/>
            <person name="Frank J."/>
            <person name="Jetten M.S.M."/>
            <person name="van Kessel M.A.H.J."/>
            <person name="Lucker S."/>
        </authorList>
    </citation>
    <scope>NUCLEOTIDE SEQUENCE [LARGE SCALE GENOMIC DNA]</scope>
    <source>
        <strain evidence="11">Comreactor17</strain>
    </source>
</reference>
<protein>
    <recommendedName>
        <fullName evidence="4">threonine-phosphate decarboxylase</fullName>
        <ecNumber evidence="4">4.1.1.81</ecNumber>
    </recommendedName>
    <alternativeName>
        <fullName evidence="8">L-threonine-O-3-phosphate decarboxylase</fullName>
    </alternativeName>
</protein>
<dbReference type="InterPro" id="IPR015424">
    <property type="entry name" value="PyrdxlP-dep_Trfase"/>
</dbReference>
<evidence type="ECO:0000256" key="9">
    <source>
        <dbReference type="ARBA" id="ARBA00048531"/>
    </source>
</evidence>
<name>A0A7S8FDR8_9BACT</name>
<evidence type="ECO:0000256" key="3">
    <source>
        <dbReference type="ARBA" id="ARBA00004953"/>
    </source>
</evidence>
<dbReference type="PROSITE" id="PS00105">
    <property type="entry name" value="AA_TRANSFER_CLASS_1"/>
    <property type="match status" value="1"/>
</dbReference>
<evidence type="ECO:0000313" key="11">
    <source>
        <dbReference type="EMBL" id="QPD03983.1"/>
    </source>
</evidence>
<feature type="domain" description="Aminotransferase class I/classII large" evidence="10">
    <location>
        <begin position="26"/>
        <end position="361"/>
    </location>
</feature>
<evidence type="ECO:0000259" key="10">
    <source>
        <dbReference type="Pfam" id="PF00155"/>
    </source>
</evidence>
<comment type="catalytic activity">
    <reaction evidence="9">
        <text>O-phospho-L-threonine + H(+) = (R)-1-aminopropan-2-yl phosphate + CO2</text>
        <dbReference type="Rhea" id="RHEA:11492"/>
        <dbReference type="ChEBI" id="CHEBI:15378"/>
        <dbReference type="ChEBI" id="CHEBI:16526"/>
        <dbReference type="ChEBI" id="CHEBI:58563"/>
        <dbReference type="ChEBI" id="CHEBI:58675"/>
        <dbReference type="EC" id="4.1.1.81"/>
    </reaction>
</comment>
<organism evidence="11 12">
    <name type="scientific">Candidatus Nitrospira kreftii</name>
    <dbReference type="NCBI Taxonomy" id="2652173"/>
    <lineage>
        <taxon>Bacteria</taxon>
        <taxon>Pseudomonadati</taxon>
        <taxon>Nitrospirota</taxon>
        <taxon>Nitrospiria</taxon>
        <taxon>Nitrospirales</taxon>
        <taxon>Nitrospiraceae</taxon>
        <taxon>Nitrospira</taxon>
    </lineage>
</organism>
<dbReference type="InterPro" id="IPR015421">
    <property type="entry name" value="PyrdxlP-dep_Trfase_major"/>
</dbReference>
<evidence type="ECO:0000256" key="2">
    <source>
        <dbReference type="ARBA" id="ARBA00003444"/>
    </source>
</evidence>
<dbReference type="CDD" id="cd00609">
    <property type="entry name" value="AAT_like"/>
    <property type="match status" value="1"/>
</dbReference>
<dbReference type="EMBL" id="CP047423">
    <property type="protein sequence ID" value="QPD03983.1"/>
    <property type="molecule type" value="Genomic_DNA"/>
</dbReference>
<dbReference type="Gene3D" id="3.40.640.10">
    <property type="entry name" value="Type I PLP-dependent aspartate aminotransferase-like (Major domain)"/>
    <property type="match status" value="1"/>
</dbReference>
<keyword evidence="5" id="KW-0169">Cobalamin biosynthesis</keyword>
<keyword evidence="6" id="KW-0663">Pyridoxal phosphate</keyword>
<dbReference type="InterPro" id="IPR004839">
    <property type="entry name" value="Aminotransferase_I/II_large"/>
</dbReference>
<dbReference type="AlphaFoldDB" id="A0A7S8FDR8"/>
<evidence type="ECO:0000256" key="1">
    <source>
        <dbReference type="ARBA" id="ARBA00001933"/>
    </source>
</evidence>
<evidence type="ECO:0000256" key="6">
    <source>
        <dbReference type="ARBA" id="ARBA00022898"/>
    </source>
</evidence>
<proteinExistence type="predicted"/>
<dbReference type="Pfam" id="PF00155">
    <property type="entry name" value="Aminotran_1_2"/>
    <property type="match status" value="1"/>
</dbReference>
<dbReference type="PANTHER" id="PTHR42885">
    <property type="entry name" value="HISTIDINOL-PHOSPHATE AMINOTRANSFERASE-RELATED"/>
    <property type="match status" value="1"/>
</dbReference>
<dbReference type="KEGG" id="nkf:Nkreftii_001757"/>
<comment type="cofactor">
    <cofactor evidence="1">
        <name>pyridoxal 5'-phosphate</name>
        <dbReference type="ChEBI" id="CHEBI:597326"/>
    </cofactor>
</comment>
<keyword evidence="7" id="KW-0456">Lyase</keyword>
<dbReference type="Gene3D" id="3.90.1150.10">
    <property type="entry name" value="Aspartate Aminotransferase, domain 1"/>
    <property type="match status" value="1"/>
</dbReference>
<evidence type="ECO:0000256" key="5">
    <source>
        <dbReference type="ARBA" id="ARBA00022573"/>
    </source>
</evidence>